<evidence type="ECO:0000313" key="3">
    <source>
        <dbReference type="EMBL" id="AER67214.1"/>
    </source>
</evidence>
<dbReference type="Proteomes" id="UP000005868">
    <property type="component" value="Chromosome"/>
</dbReference>
<dbReference type="OrthoDB" id="9789668at2"/>
<comment type="similarity">
    <text evidence="1">Belongs to the universal stress protein A family.</text>
</comment>
<dbReference type="STRING" id="580340.Tlie_1490"/>
<dbReference type="CDD" id="cd00293">
    <property type="entry name" value="USP-like"/>
    <property type="match status" value="1"/>
</dbReference>
<dbReference type="PANTHER" id="PTHR46268:SF6">
    <property type="entry name" value="UNIVERSAL STRESS PROTEIN UP12"/>
    <property type="match status" value="1"/>
</dbReference>
<feature type="domain" description="UspA" evidence="2">
    <location>
        <begin position="1"/>
        <end position="143"/>
    </location>
</feature>
<dbReference type="Gene3D" id="3.40.50.620">
    <property type="entry name" value="HUPs"/>
    <property type="match status" value="1"/>
</dbReference>
<dbReference type="PRINTS" id="PR01438">
    <property type="entry name" value="UNVRSLSTRESS"/>
</dbReference>
<keyword evidence="4" id="KW-1185">Reference proteome</keyword>
<reference evidence="4" key="1">
    <citation type="submission" date="2011-10" db="EMBL/GenBank/DDBJ databases">
        <title>The complete genome of chromosome of Thermovirga lienii DSM 17291.</title>
        <authorList>
            <consortium name="US DOE Joint Genome Institute (JGI-PGF)"/>
            <person name="Lucas S."/>
            <person name="Copeland A."/>
            <person name="Lapidus A."/>
            <person name="Glavina del Rio T."/>
            <person name="Dalin E."/>
            <person name="Tice H."/>
            <person name="Bruce D."/>
            <person name="Goodwin L."/>
            <person name="Pitluck S."/>
            <person name="Peters L."/>
            <person name="Mikhailova N."/>
            <person name="Saunders E."/>
            <person name="Kyrpides N."/>
            <person name="Mavromatis K."/>
            <person name="Ivanova N."/>
            <person name="Last F.I."/>
            <person name="Brettin T."/>
            <person name="Detter J.C."/>
            <person name="Han C."/>
            <person name="Larimer F."/>
            <person name="Land M."/>
            <person name="Hauser L."/>
            <person name="Markowitz V."/>
            <person name="Cheng J.-F."/>
            <person name="Hugenholtz P."/>
            <person name="Woyke T."/>
            <person name="Wu D."/>
            <person name="Spring S."/>
            <person name="Schroeder M."/>
            <person name="Brambilla E.-M."/>
            <person name="Klenk H.-P."/>
            <person name="Eisen J.A."/>
        </authorList>
    </citation>
    <scope>NUCLEOTIDE SEQUENCE [LARGE SCALE GENOMIC DNA]</scope>
    <source>
        <strain evidence="4">ATCC BAA-1197 / DSM 17291 / Cas60314</strain>
    </source>
</reference>
<proteinExistence type="inferred from homology"/>
<dbReference type="eggNOG" id="COG0589">
    <property type="taxonomic scope" value="Bacteria"/>
</dbReference>
<dbReference type="InterPro" id="IPR014729">
    <property type="entry name" value="Rossmann-like_a/b/a_fold"/>
</dbReference>
<gene>
    <name evidence="3" type="ordered locus">Tlie_1490</name>
</gene>
<dbReference type="EMBL" id="CP003096">
    <property type="protein sequence ID" value="AER67214.1"/>
    <property type="molecule type" value="Genomic_DNA"/>
</dbReference>
<sequence>MKKIVVAVDGSQTSIDLLEHALKYAEKEKDVSLFVLHVIEPSEGKTVWYSHYPVHLLPSEEEVKEKIEQLVAEASKRGNVSKDLPVTVVVRSGVPYESILDYAKEIDASMIMIGHRGLSDLQRFFIGSVAAKVVYHAPCSVYVYVPK</sequence>
<accession>G7V798</accession>
<dbReference type="AlphaFoldDB" id="G7V798"/>
<protein>
    <submittedName>
        <fullName evidence="3">UspA domain-containing protein</fullName>
    </submittedName>
</protein>
<dbReference type="InterPro" id="IPR006016">
    <property type="entry name" value="UspA"/>
</dbReference>
<reference evidence="3 4" key="2">
    <citation type="journal article" date="2012" name="Stand. Genomic Sci.">
        <title>Genome sequence of the moderately thermophilic, amino-acid-degrading and sulfur-reducing bacterium Thermovirga lienii type strain (Cas60314(T)).</title>
        <authorList>
            <person name="Goker M."/>
            <person name="Saunders E."/>
            <person name="Lapidus A."/>
            <person name="Nolan M."/>
            <person name="Lucas S."/>
            <person name="Hammon N."/>
            <person name="Deshpande S."/>
            <person name="Cheng J.F."/>
            <person name="Han C."/>
            <person name="Tapia R."/>
            <person name="Goodwin L.A."/>
            <person name="Pitluck S."/>
            <person name="Liolios K."/>
            <person name="Mavromatis K."/>
            <person name="Pagani I."/>
            <person name="Ivanova N."/>
            <person name="Mikhailova N."/>
            <person name="Pati A."/>
            <person name="Chen A."/>
            <person name="Palaniappan K."/>
            <person name="Land M."/>
            <person name="Chang Y.J."/>
            <person name="Jeffries C.D."/>
            <person name="Brambilla E.M."/>
            <person name="Rohde M."/>
            <person name="Spring S."/>
            <person name="Detter J.C."/>
            <person name="Woyke T."/>
            <person name="Bristow J."/>
            <person name="Eisen J.A."/>
            <person name="Markowitz V."/>
            <person name="Hugenholtz P."/>
            <person name="Kyrpides N.C."/>
            <person name="Klenk H.P."/>
        </authorList>
    </citation>
    <scope>NUCLEOTIDE SEQUENCE [LARGE SCALE GENOMIC DNA]</scope>
    <source>
        <strain evidence="4">ATCC BAA-1197 / DSM 17291 / Cas60314</strain>
    </source>
</reference>
<dbReference type="KEGG" id="tli:Tlie_1490"/>
<name>G7V798_THELD</name>
<evidence type="ECO:0000259" key="2">
    <source>
        <dbReference type="Pfam" id="PF00582"/>
    </source>
</evidence>
<dbReference type="InterPro" id="IPR006015">
    <property type="entry name" value="Universal_stress_UspA"/>
</dbReference>
<dbReference type="Pfam" id="PF00582">
    <property type="entry name" value="Usp"/>
    <property type="match status" value="1"/>
</dbReference>
<dbReference type="PANTHER" id="PTHR46268">
    <property type="entry name" value="STRESS RESPONSE PROTEIN NHAX"/>
    <property type="match status" value="1"/>
</dbReference>
<dbReference type="HOGENOM" id="CLU_049301_11_1_0"/>
<dbReference type="SUPFAM" id="SSF52402">
    <property type="entry name" value="Adenine nucleotide alpha hydrolases-like"/>
    <property type="match status" value="1"/>
</dbReference>
<evidence type="ECO:0000313" key="4">
    <source>
        <dbReference type="Proteomes" id="UP000005868"/>
    </source>
</evidence>
<organism evidence="3 4">
    <name type="scientific">Thermovirga lienii (strain ATCC BAA-1197 / DSM 17291 / Cas60314)</name>
    <dbReference type="NCBI Taxonomy" id="580340"/>
    <lineage>
        <taxon>Bacteria</taxon>
        <taxon>Thermotogati</taxon>
        <taxon>Synergistota</taxon>
        <taxon>Synergistia</taxon>
        <taxon>Synergistales</taxon>
        <taxon>Thermovirgaceae</taxon>
        <taxon>Thermovirga</taxon>
    </lineage>
</organism>
<evidence type="ECO:0000256" key="1">
    <source>
        <dbReference type="ARBA" id="ARBA00008791"/>
    </source>
</evidence>